<name>A0A147IWM4_9SPHN</name>
<feature type="region of interest" description="Disordered" evidence="1">
    <location>
        <begin position="99"/>
        <end position="121"/>
    </location>
</feature>
<dbReference type="PATRIC" id="fig|172044.3.peg.691"/>
<gene>
    <name evidence="2" type="ORF">NS355_05005</name>
</gene>
<evidence type="ECO:0000313" key="2">
    <source>
        <dbReference type="EMBL" id="KTW00155.1"/>
    </source>
</evidence>
<dbReference type="EMBL" id="LDTF01000017">
    <property type="protein sequence ID" value="KTW00155.1"/>
    <property type="molecule type" value="Genomic_DNA"/>
</dbReference>
<evidence type="ECO:0000313" key="3">
    <source>
        <dbReference type="Proteomes" id="UP000073923"/>
    </source>
</evidence>
<protein>
    <submittedName>
        <fullName evidence="2">Uncharacterized protein</fullName>
    </submittedName>
</protein>
<reference evidence="2 3" key="1">
    <citation type="journal article" date="2016" name="Front. Microbiol.">
        <title>Genomic Resource of Rice Seed Associated Bacteria.</title>
        <authorList>
            <person name="Midha S."/>
            <person name="Bansal K."/>
            <person name="Sharma S."/>
            <person name="Kumar N."/>
            <person name="Patil P.P."/>
            <person name="Chaudhry V."/>
            <person name="Patil P.B."/>
        </authorList>
    </citation>
    <scope>NUCLEOTIDE SEQUENCE [LARGE SCALE GENOMIC DNA]</scope>
    <source>
        <strain evidence="2 3">NS355</strain>
    </source>
</reference>
<proteinExistence type="predicted"/>
<sequence>MQALLERAENTPSLNVSQMPAPEGREYLHSMMYWLVRGNHVMVLQSRSIGTKQLEEYLSWLLHERSQMVGQPAVVILDPVLDADEVGGDLEDISSIIIGGSPLAPPPGPPPAQPQRGAEPAREVEEYRGLERKHAWATRMREVLRAVMNSDADVEQLLDSVPDGADLDVVVQIGYKLRRREVSREPMQRALRNLPDGDIRAVSKSGRQSGRDIRLSYTARVLKEGSLLDPEDVERALREAYDSFVNNGKIQP</sequence>
<comment type="caution">
    <text evidence="2">The sequence shown here is derived from an EMBL/GenBank/DDBJ whole genome shotgun (WGS) entry which is preliminary data.</text>
</comment>
<accession>A0A147IWM4</accession>
<organism evidence="2 3">
    <name type="scientific">Sphingomonas yabuuchiae</name>
    <dbReference type="NCBI Taxonomy" id="172044"/>
    <lineage>
        <taxon>Bacteria</taxon>
        <taxon>Pseudomonadati</taxon>
        <taxon>Pseudomonadota</taxon>
        <taxon>Alphaproteobacteria</taxon>
        <taxon>Sphingomonadales</taxon>
        <taxon>Sphingomonadaceae</taxon>
        <taxon>Sphingomonas</taxon>
    </lineage>
</organism>
<evidence type="ECO:0000256" key="1">
    <source>
        <dbReference type="SAM" id="MobiDB-lite"/>
    </source>
</evidence>
<dbReference type="AlphaFoldDB" id="A0A147IWM4"/>
<feature type="compositionally biased region" description="Pro residues" evidence="1">
    <location>
        <begin position="103"/>
        <end position="113"/>
    </location>
</feature>
<dbReference type="Proteomes" id="UP000073923">
    <property type="component" value="Unassembled WGS sequence"/>
</dbReference>